<dbReference type="InterPro" id="IPR038407">
    <property type="entry name" value="v-SNARE_N_sf"/>
</dbReference>
<dbReference type="EMBL" id="CAJNIZ010021224">
    <property type="protein sequence ID" value="CAE7449841.1"/>
    <property type="molecule type" value="Genomic_DNA"/>
</dbReference>
<keyword evidence="4" id="KW-0813">Transport</keyword>
<evidence type="ECO:0000256" key="10">
    <source>
        <dbReference type="SAM" id="Phobius"/>
    </source>
</evidence>
<dbReference type="PANTHER" id="PTHR21230:SF26">
    <property type="entry name" value="VESICLE TRANSPORT THROUGH INTERACTION WITH T-SNARES HOMOLOG 1A"/>
    <property type="match status" value="1"/>
</dbReference>
<gene>
    <name evidence="13" type="primary">Vti1a</name>
    <name evidence="13" type="ORF">SPIL2461_LOCUS11008</name>
</gene>
<feature type="transmembrane region" description="Helical" evidence="10">
    <location>
        <begin position="495"/>
        <end position="515"/>
    </location>
</feature>
<dbReference type="GO" id="GO:0000149">
    <property type="term" value="F:SNARE binding"/>
    <property type="evidence" value="ECO:0007669"/>
    <property type="project" value="TreeGrafter"/>
</dbReference>
<dbReference type="SUPFAM" id="SSF58038">
    <property type="entry name" value="SNARE fusion complex"/>
    <property type="match status" value="1"/>
</dbReference>
<dbReference type="GO" id="GO:0005484">
    <property type="term" value="F:SNAP receptor activity"/>
    <property type="evidence" value="ECO:0007669"/>
    <property type="project" value="TreeGrafter"/>
</dbReference>
<reference evidence="13" key="1">
    <citation type="submission" date="2021-02" db="EMBL/GenBank/DDBJ databases">
        <authorList>
            <person name="Dougan E. K."/>
            <person name="Rhodes N."/>
            <person name="Thang M."/>
            <person name="Chan C."/>
        </authorList>
    </citation>
    <scope>NUCLEOTIDE SEQUENCE</scope>
</reference>
<dbReference type="GO" id="GO:0006886">
    <property type="term" value="P:intracellular protein transport"/>
    <property type="evidence" value="ECO:0007669"/>
    <property type="project" value="InterPro"/>
</dbReference>
<name>A0A812RTG9_SYMPI</name>
<feature type="domain" description="EXPERA" evidence="12">
    <location>
        <begin position="414"/>
        <end position="515"/>
    </location>
</feature>
<keyword evidence="9 10" id="KW-0472">Membrane</keyword>
<dbReference type="InterPro" id="IPR007705">
    <property type="entry name" value="Vesicle_trsprt_v-SNARE_N"/>
</dbReference>
<dbReference type="GO" id="GO:0005789">
    <property type="term" value="C:endoplasmic reticulum membrane"/>
    <property type="evidence" value="ECO:0007669"/>
    <property type="project" value="TreeGrafter"/>
</dbReference>
<accession>A0A812RTG9</accession>
<dbReference type="PANTHER" id="PTHR21230">
    <property type="entry name" value="VESICLE TRANSPORT V-SNARE PROTEIN VTI1-RELATED"/>
    <property type="match status" value="1"/>
</dbReference>
<keyword evidence="6" id="KW-0653">Protein transport</keyword>
<dbReference type="GO" id="GO:0031201">
    <property type="term" value="C:SNARE complex"/>
    <property type="evidence" value="ECO:0007669"/>
    <property type="project" value="TreeGrafter"/>
</dbReference>
<dbReference type="InterPro" id="IPR010989">
    <property type="entry name" value="SNARE"/>
</dbReference>
<feature type="domain" description="Vesicle transport v-SNARE N-terminal" evidence="11">
    <location>
        <begin position="8"/>
        <end position="88"/>
    </location>
</feature>
<dbReference type="OrthoDB" id="411821at2759"/>
<dbReference type="GO" id="GO:0031902">
    <property type="term" value="C:late endosome membrane"/>
    <property type="evidence" value="ECO:0007669"/>
    <property type="project" value="TreeGrafter"/>
</dbReference>
<organism evidence="13 14">
    <name type="scientific">Symbiodinium pilosum</name>
    <name type="common">Dinoflagellate</name>
    <dbReference type="NCBI Taxonomy" id="2952"/>
    <lineage>
        <taxon>Eukaryota</taxon>
        <taxon>Sar</taxon>
        <taxon>Alveolata</taxon>
        <taxon>Dinophyceae</taxon>
        <taxon>Suessiales</taxon>
        <taxon>Symbiodiniaceae</taxon>
        <taxon>Symbiodinium</taxon>
    </lineage>
</organism>
<dbReference type="Gene3D" id="1.20.58.400">
    <property type="entry name" value="t-snare proteins"/>
    <property type="match status" value="1"/>
</dbReference>
<evidence type="ECO:0000256" key="1">
    <source>
        <dbReference type="ARBA" id="ARBA00004141"/>
    </source>
</evidence>
<evidence type="ECO:0000313" key="13">
    <source>
        <dbReference type="EMBL" id="CAE7449841.1"/>
    </source>
</evidence>
<dbReference type="Pfam" id="PF05008">
    <property type="entry name" value="V-SNARE"/>
    <property type="match status" value="1"/>
</dbReference>
<dbReference type="AlphaFoldDB" id="A0A812RTG9"/>
<proteinExistence type="inferred from homology"/>
<dbReference type="GO" id="GO:0005794">
    <property type="term" value="C:Golgi apparatus"/>
    <property type="evidence" value="ECO:0007669"/>
    <property type="project" value="TreeGrafter"/>
</dbReference>
<dbReference type="GO" id="GO:0012507">
    <property type="term" value="C:ER to Golgi transport vesicle membrane"/>
    <property type="evidence" value="ECO:0007669"/>
    <property type="project" value="TreeGrafter"/>
</dbReference>
<dbReference type="Pfam" id="PF05241">
    <property type="entry name" value="EBP"/>
    <property type="match status" value="1"/>
</dbReference>
<protein>
    <submittedName>
        <fullName evidence="13">Vti1a protein</fullName>
    </submittedName>
</protein>
<dbReference type="GO" id="GO:0006906">
    <property type="term" value="P:vesicle fusion"/>
    <property type="evidence" value="ECO:0007669"/>
    <property type="project" value="TreeGrafter"/>
</dbReference>
<evidence type="ECO:0000259" key="11">
    <source>
        <dbReference type="Pfam" id="PF05008"/>
    </source>
</evidence>
<keyword evidence="5 10" id="KW-0812">Transmembrane</keyword>
<feature type="transmembrane region" description="Helical" evidence="10">
    <location>
        <begin position="450"/>
        <end position="468"/>
    </location>
</feature>
<evidence type="ECO:0000256" key="2">
    <source>
        <dbReference type="ARBA" id="ARBA00004211"/>
    </source>
</evidence>
<comment type="caution">
    <text evidence="13">The sequence shown here is derived from an EMBL/GenBank/DDBJ whole genome shotgun (WGS) entry which is preliminary data.</text>
</comment>
<evidence type="ECO:0000313" key="14">
    <source>
        <dbReference type="Proteomes" id="UP000649617"/>
    </source>
</evidence>
<evidence type="ECO:0000256" key="5">
    <source>
        <dbReference type="ARBA" id="ARBA00022692"/>
    </source>
</evidence>
<dbReference type="Pfam" id="PF12352">
    <property type="entry name" value="V-SNARE_C"/>
    <property type="match status" value="1"/>
</dbReference>
<dbReference type="InterPro" id="IPR033118">
    <property type="entry name" value="EXPERA"/>
</dbReference>
<keyword evidence="14" id="KW-1185">Reference proteome</keyword>
<evidence type="ECO:0000256" key="6">
    <source>
        <dbReference type="ARBA" id="ARBA00022927"/>
    </source>
</evidence>
<evidence type="ECO:0000256" key="4">
    <source>
        <dbReference type="ARBA" id="ARBA00022448"/>
    </source>
</evidence>
<evidence type="ECO:0000259" key="12">
    <source>
        <dbReference type="Pfam" id="PF05241"/>
    </source>
</evidence>
<evidence type="ECO:0000256" key="9">
    <source>
        <dbReference type="ARBA" id="ARBA00023136"/>
    </source>
</evidence>
<sequence length="533" mass="60445">MSQHVTVSEMFTEHEADFNRLCQEADEFLERARSESASKHLADADRRISKAEQSVKQMELEARAMPPEARGPVQSKVQQCRQALTERRKASEATARSALFDDALGKPAHEHIDDMNASMLESSRKLTEAKRAAFESEQIGIDVMSDLRQQREVLERSRDNMGKVGQNYSSAGRTLDSMLRRADQNKRMVYMIAGLMLVMLVVAVYFMLHSGPQVSEQVLRETFGQCDAIERVLFRSYQGRTAEFFAQVDFASSKGVLEAHQMSGTKAPIRQPGFVGTFGHKDQESCAREPVFWLLQISVMDPGSKDMARKQMHMWPSLPDVECPAALGDRAGALGQLRPEDQEEEAANTTVWLAANFYIHFGWEISLLNFFDYAEWKGGFKSWNPFCQAFFSYGDYDRRYKLKPPADYQGTKASIDKVVLAVEVPAGIIDGALCCFWLKGILENAWYRYPVQLVVSALHAFGTVVFWSDELVPGWMNWMRGKGWKWTHTDGPKSIHWWWAFIGTNLVWVVVPMMYAKSAIDVIKPAMQAALKN</sequence>
<keyword evidence="7 10" id="KW-1133">Transmembrane helix</keyword>
<dbReference type="SUPFAM" id="SSF47661">
    <property type="entry name" value="t-snare proteins"/>
    <property type="match status" value="1"/>
</dbReference>
<dbReference type="CDD" id="cd15862">
    <property type="entry name" value="SNARE_Vti1"/>
    <property type="match status" value="1"/>
</dbReference>
<feature type="transmembrane region" description="Helical" evidence="10">
    <location>
        <begin position="188"/>
        <end position="208"/>
    </location>
</feature>
<dbReference type="Gene3D" id="1.20.5.110">
    <property type="match status" value="1"/>
</dbReference>
<comment type="subcellular location">
    <subcellularLocation>
        <location evidence="1">Membrane</location>
        <topology evidence="1">Multi-pass membrane protein</topology>
    </subcellularLocation>
    <subcellularLocation>
        <location evidence="2">Membrane</location>
        <topology evidence="2">Single-pass type IV membrane protein</topology>
    </subcellularLocation>
</comment>
<feature type="transmembrane region" description="Helical" evidence="10">
    <location>
        <begin position="418"/>
        <end position="438"/>
    </location>
</feature>
<evidence type="ECO:0000256" key="8">
    <source>
        <dbReference type="ARBA" id="ARBA00023054"/>
    </source>
</evidence>
<keyword evidence="8" id="KW-0175">Coiled coil</keyword>
<dbReference type="Proteomes" id="UP000649617">
    <property type="component" value="Unassembled WGS sequence"/>
</dbReference>
<comment type="similarity">
    <text evidence="3">Belongs to the VTI1 family.</text>
</comment>
<evidence type="ECO:0000256" key="3">
    <source>
        <dbReference type="ARBA" id="ARBA00006108"/>
    </source>
</evidence>
<dbReference type="FunFam" id="1.20.5.110:FF:000002">
    <property type="entry name" value="Vesicle transport through interaction with t-SNAREsB"/>
    <property type="match status" value="1"/>
</dbReference>
<evidence type="ECO:0000256" key="7">
    <source>
        <dbReference type="ARBA" id="ARBA00022989"/>
    </source>
</evidence>